<proteinExistence type="predicted"/>
<evidence type="ECO:0000313" key="3">
    <source>
        <dbReference type="Proteomes" id="UP000176568"/>
    </source>
</evidence>
<dbReference type="EMBL" id="MEXB01000001">
    <property type="protein sequence ID" value="OGC88956.1"/>
    <property type="molecule type" value="Genomic_DNA"/>
</dbReference>
<feature type="domain" description="NAD-dependent epimerase/dehydratase" evidence="1">
    <location>
        <begin position="5"/>
        <end position="259"/>
    </location>
</feature>
<dbReference type="SUPFAM" id="SSF51735">
    <property type="entry name" value="NAD(P)-binding Rossmann-fold domains"/>
    <property type="match status" value="1"/>
</dbReference>
<dbReference type="STRING" id="1797247.A2419_01185"/>
<dbReference type="InterPro" id="IPR050177">
    <property type="entry name" value="Lipid_A_modif_metabolic_enz"/>
</dbReference>
<dbReference type="Pfam" id="PF01370">
    <property type="entry name" value="Epimerase"/>
    <property type="match status" value="1"/>
</dbReference>
<comment type="caution">
    <text evidence="2">The sequence shown here is derived from an EMBL/GenBank/DDBJ whole genome shotgun (WGS) entry which is preliminary data.</text>
</comment>
<dbReference type="Gene3D" id="3.40.50.720">
    <property type="entry name" value="NAD(P)-binding Rossmann-like Domain"/>
    <property type="match status" value="1"/>
</dbReference>
<evidence type="ECO:0000259" key="1">
    <source>
        <dbReference type="Pfam" id="PF01370"/>
    </source>
</evidence>
<dbReference type="InterPro" id="IPR036291">
    <property type="entry name" value="NAD(P)-bd_dom_sf"/>
</dbReference>
<evidence type="ECO:0000313" key="2">
    <source>
        <dbReference type="EMBL" id="OGC88956.1"/>
    </source>
</evidence>
<accession>A0A1F4Y5A0</accession>
<organism evidence="2 3">
    <name type="scientific">Candidatus Adlerbacteria bacterium RIFOXYC1_FULL_48_26</name>
    <dbReference type="NCBI Taxonomy" id="1797247"/>
    <lineage>
        <taxon>Bacteria</taxon>
        <taxon>Candidatus Adleribacteriota</taxon>
    </lineage>
</organism>
<protein>
    <recommendedName>
        <fullName evidence="1">NAD-dependent epimerase/dehydratase domain-containing protein</fullName>
    </recommendedName>
</protein>
<dbReference type="PANTHER" id="PTHR43245">
    <property type="entry name" value="BIFUNCTIONAL POLYMYXIN RESISTANCE PROTEIN ARNA"/>
    <property type="match status" value="1"/>
</dbReference>
<dbReference type="Proteomes" id="UP000176568">
    <property type="component" value="Unassembled WGS sequence"/>
</dbReference>
<dbReference type="AlphaFoldDB" id="A0A1F4Y5A0"/>
<sequence length="357" mass="41230">MQHTVFITGAGGYVGTMLVRQFAARADVDKVIGIDKEPLPELIKDEPKLVYIQKNLSDEGWEEEALPYQPDIVVHAAWQIREMYGQKETQWKWNIDGSDRVFDFCFDHNFVKRLVHFSTVASYGARKENSVNHMFTEEEGFRKSDYLYAEEKRIVEAHLEEKYQTAKERGRDVEVAIVRPAAITGPRGRYMRIRFGLQAALSGQLKESFVHKLISLMVSFVPATHTWLRQFIHEDDVVRIVELLAFSPLKRSYDAFNICPPGPVVRAPDMAKAVGKRVIYVHPQLIRLVFFIMWHGTRGRVPTSRGGWKSYSYPIAVTGEKLTREYGFEYSSPSMDAFYYTNGTYEEYVPDALKRHK</sequence>
<gene>
    <name evidence="2" type="ORF">A2419_01185</name>
</gene>
<reference evidence="2 3" key="1">
    <citation type="journal article" date="2016" name="Nat. Commun.">
        <title>Thousands of microbial genomes shed light on interconnected biogeochemical processes in an aquifer system.</title>
        <authorList>
            <person name="Anantharaman K."/>
            <person name="Brown C.T."/>
            <person name="Hug L.A."/>
            <person name="Sharon I."/>
            <person name="Castelle C.J."/>
            <person name="Probst A.J."/>
            <person name="Thomas B.C."/>
            <person name="Singh A."/>
            <person name="Wilkins M.J."/>
            <person name="Karaoz U."/>
            <person name="Brodie E.L."/>
            <person name="Williams K.H."/>
            <person name="Hubbard S.S."/>
            <person name="Banfield J.F."/>
        </authorList>
    </citation>
    <scope>NUCLEOTIDE SEQUENCE [LARGE SCALE GENOMIC DNA]</scope>
</reference>
<dbReference type="InterPro" id="IPR001509">
    <property type="entry name" value="Epimerase_deHydtase"/>
</dbReference>
<name>A0A1F4Y5A0_9BACT</name>